<evidence type="ECO:0000313" key="3">
    <source>
        <dbReference type="Proteomes" id="UP000631312"/>
    </source>
</evidence>
<comment type="caution">
    <text evidence="2">The sequence shown here is derived from an EMBL/GenBank/DDBJ whole genome shotgun (WGS) entry which is preliminary data.</text>
</comment>
<proteinExistence type="predicted"/>
<name>A0ABQ4AGM4_9ACTN</name>
<dbReference type="EMBL" id="BOMP01000038">
    <property type="protein sequence ID" value="GIE40036.1"/>
    <property type="molecule type" value="Genomic_DNA"/>
</dbReference>
<organism evidence="2 3">
    <name type="scientific">Actinoplanes lobatus</name>
    <dbReference type="NCBI Taxonomy" id="113568"/>
    <lineage>
        <taxon>Bacteria</taxon>
        <taxon>Bacillati</taxon>
        <taxon>Actinomycetota</taxon>
        <taxon>Actinomycetes</taxon>
        <taxon>Micromonosporales</taxon>
        <taxon>Micromonosporaceae</taxon>
        <taxon>Actinoplanes</taxon>
    </lineage>
</organism>
<feature type="region of interest" description="Disordered" evidence="1">
    <location>
        <begin position="33"/>
        <end position="75"/>
    </location>
</feature>
<evidence type="ECO:0000313" key="2">
    <source>
        <dbReference type="EMBL" id="GIE40036.1"/>
    </source>
</evidence>
<sequence length="150" mass="15165">MTIPATQPVLGCGSVGSFGGFFVNVIVGSGSADGGAAEDGAVEDGAAEDGAVGAAEGEEDAGRVPEDGEEAQPATIAAAIKARPIRYGGRARMTESFPGKASKVGRIAGGIGSRTWNGARAVSTRAPRVAVRIRRRRPSWTCRPGSAPRS</sequence>
<gene>
    <name evidence="2" type="ORF">Alo02nite_29340</name>
</gene>
<keyword evidence="3" id="KW-1185">Reference proteome</keyword>
<accession>A0ABQ4AGM4</accession>
<protein>
    <submittedName>
        <fullName evidence="2">Uncharacterized protein</fullName>
    </submittedName>
</protein>
<dbReference type="Proteomes" id="UP000631312">
    <property type="component" value="Unassembled WGS sequence"/>
</dbReference>
<reference evidence="2 3" key="1">
    <citation type="submission" date="2021-01" db="EMBL/GenBank/DDBJ databases">
        <title>Whole genome shotgun sequence of Actinoplanes lobatus NBRC 12513.</title>
        <authorList>
            <person name="Komaki H."/>
            <person name="Tamura T."/>
        </authorList>
    </citation>
    <scope>NUCLEOTIDE SEQUENCE [LARGE SCALE GENOMIC DNA]</scope>
    <source>
        <strain evidence="2 3">NBRC 12513</strain>
    </source>
</reference>
<evidence type="ECO:0000256" key="1">
    <source>
        <dbReference type="SAM" id="MobiDB-lite"/>
    </source>
</evidence>